<evidence type="ECO:0000256" key="4">
    <source>
        <dbReference type="ARBA" id="ARBA00022989"/>
    </source>
</evidence>
<evidence type="ECO:0000259" key="9">
    <source>
        <dbReference type="PROSITE" id="PS51758"/>
    </source>
</evidence>
<keyword evidence="11" id="KW-1185">Reference proteome</keyword>
<evidence type="ECO:0000256" key="7">
    <source>
        <dbReference type="PROSITE-ProRule" id="PRU01094"/>
    </source>
</evidence>
<dbReference type="PANTHER" id="PTHR14009">
    <property type="entry name" value="LEUCINE ZIPPER-EF-HAND CONTAINING TRANSMEMBRANE PROTEIN"/>
    <property type="match status" value="1"/>
</dbReference>
<dbReference type="GO" id="GO:0005743">
    <property type="term" value="C:mitochondrial inner membrane"/>
    <property type="evidence" value="ECO:0007669"/>
    <property type="project" value="UniProtKB-SubCell"/>
</dbReference>
<evidence type="ECO:0000256" key="8">
    <source>
        <dbReference type="SAM" id="Phobius"/>
    </source>
</evidence>
<comment type="caution">
    <text evidence="10">The sequence shown here is derived from an EMBL/GenBank/DDBJ whole genome shotgun (WGS) entry which is preliminary data.</text>
</comment>
<proteinExistence type="predicted"/>
<dbReference type="InterPro" id="IPR033122">
    <property type="entry name" value="LETM1-like_RBD"/>
</dbReference>
<evidence type="ECO:0000256" key="2">
    <source>
        <dbReference type="ARBA" id="ARBA00022692"/>
    </source>
</evidence>
<evidence type="ECO:0000313" key="10">
    <source>
        <dbReference type="EMBL" id="KAJ3749133.1"/>
    </source>
</evidence>
<dbReference type="AlphaFoldDB" id="A0A9W8P8I2"/>
<keyword evidence="6 8" id="KW-0472">Membrane</keyword>
<dbReference type="Pfam" id="PF07766">
    <property type="entry name" value="LETM1_RBD"/>
    <property type="match status" value="2"/>
</dbReference>
<evidence type="ECO:0000256" key="6">
    <source>
        <dbReference type="ARBA" id="ARBA00023136"/>
    </source>
</evidence>
<dbReference type="GO" id="GO:0030003">
    <property type="term" value="P:intracellular monoatomic cation homeostasis"/>
    <property type="evidence" value="ECO:0007669"/>
    <property type="project" value="TreeGrafter"/>
</dbReference>
<keyword evidence="4 8" id="KW-1133">Transmembrane helix</keyword>
<accession>A0A9W8P8I2</accession>
<evidence type="ECO:0000313" key="11">
    <source>
        <dbReference type="Proteomes" id="UP001142393"/>
    </source>
</evidence>
<comment type="subcellular location">
    <subcellularLocation>
        <location evidence="1">Mitochondrion inner membrane</location>
        <topology evidence="1">Single-pass membrane protein</topology>
    </subcellularLocation>
</comment>
<dbReference type="EMBL" id="JANVFU010000002">
    <property type="protein sequence ID" value="KAJ3749133.1"/>
    <property type="molecule type" value="Genomic_DNA"/>
</dbReference>
<keyword evidence="5 7" id="KW-0496">Mitochondrion</keyword>
<dbReference type="Proteomes" id="UP001142393">
    <property type="component" value="Unassembled WGS sequence"/>
</dbReference>
<dbReference type="InterPro" id="IPR044202">
    <property type="entry name" value="LETM1/MDM38-like"/>
</dbReference>
<name>A0A9W8P8I2_9AGAR</name>
<evidence type="ECO:0000256" key="3">
    <source>
        <dbReference type="ARBA" id="ARBA00022792"/>
    </source>
</evidence>
<feature type="domain" description="Letm1 RBD" evidence="9">
    <location>
        <begin position="137"/>
        <end position="324"/>
    </location>
</feature>
<protein>
    <recommendedName>
        <fullName evidence="9">Letm1 RBD domain-containing protein</fullName>
    </recommendedName>
</protein>
<gene>
    <name evidence="10" type="ORF">DFH05DRAFT_1389619</name>
</gene>
<evidence type="ECO:0000256" key="1">
    <source>
        <dbReference type="ARBA" id="ARBA00004434"/>
    </source>
</evidence>
<reference evidence="10 11" key="1">
    <citation type="journal article" date="2023" name="Proc. Natl. Acad. Sci. U.S.A.">
        <title>A global phylogenomic analysis of the shiitake genus Lentinula.</title>
        <authorList>
            <person name="Sierra-Patev S."/>
            <person name="Min B."/>
            <person name="Naranjo-Ortiz M."/>
            <person name="Looney B."/>
            <person name="Konkel Z."/>
            <person name="Slot J.C."/>
            <person name="Sakamoto Y."/>
            <person name="Steenwyk J.L."/>
            <person name="Rokas A."/>
            <person name="Carro J."/>
            <person name="Camarero S."/>
            <person name="Ferreira P."/>
            <person name="Molpeceres G."/>
            <person name="Ruiz-Duenas F.J."/>
            <person name="Serrano A."/>
            <person name="Henrissat B."/>
            <person name="Drula E."/>
            <person name="Hughes K.W."/>
            <person name="Mata J.L."/>
            <person name="Ishikawa N.K."/>
            <person name="Vargas-Isla R."/>
            <person name="Ushijima S."/>
            <person name="Smith C.A."/>
            <person name="Donoghue J."/>
            <person name="Ahrendt S."/>
            <person name="Andreopoulos W."/>
            <person name="He G."/>
            <person name="LaButti K."/>
            <person name="Lipzen A."/>
            <person name="Ng V."/>
            <person name="Riley R."/>
            <person name="Sandor L."/>
            <person name="Barry K."/>
            <person name="Martinez A.T."/>
            <person name="Xiao Y."/>
            <person name="Gibbons J.G."/>
            <person name="Terashima K."/>
            <person name="Grigoriev I.V."/>
            <person name="Hibbett D."/>
        </authorList>
    </citation>
    <scope>NUCLEOTIDE SEQUENCE [LARGE SCALE GENOMIC DNA]</scope>
    <source>
        <strain evidence="10 11">TFB7810</strain>
    </source>
</reference>
<feature type="transmembrane region" description="Helical" evidence="8">
    <location>
        <begin position="143"/>
        <end position="168"/>
    </location>
</feature>
<evidence type="ECO:0000256" key="5">
    <source>
        <dbReference type="ARBA" id="ARBA00023128"/>
    </source>
</evidence>
<keyword evidence="2 8" id="KW-0812">Transmembrane</keyword>
<organism evidence="10 11">
    <name type="scientific">Lentinula detonsa</name>
    <dbReference type="NCBI Taxonomy" id="2804962"/>
    <lineage>
        <taxon>Eukaryota</taxon>
        <taxon>Fungi</taxon>
        <taxon>Dikarya</taxon>
        <taxon>Basidiomycota</taxon>
        <taxon>Agaricomycotina</taxon>
        <taxon>Agaricomycetes</taxon>
        <taxon>Agaricomycetidae</taxon>
        <taxon>Agaricales</taxon>
        <taxon>Marasmiineae</taxon>
        <taxon>Omphalotaceae</taxon>
        <taxon>Lentinula</taxon>
    </lineage>
</organism>
<dbReference type="PANTHER" id="PTHR14009:SF1">
    <property type="entry name" value="MITOCHONDRIAL PROTON_CALCIUM EXCHANGER PROTEIN"/>
    <property type="match status" value="1"/>
</dbReference>
<dbReference type="GO" id="GO:0043022">
    <property type="term" value="F:ribosome binding"/>
    <property type="evidence" value="ECO:0007669"/>
    <property type="project" value="InterPro"/>
</dbReference>
<keyword evidence="3" id="KW-0999">Mitochondrion inner membrane</keyword>
<dbReference type="PROSITE" id="PS51758">
    <property type="entry name" value="LETM1_RBD"/>
    <property type="match status" value="1"/>
</dbReference>
<sequence length="324" mass="36533">MLSRCSVQRVQRKCLQFSSIIEPSSLKTPICLHKTLYSTSNKSRQPPTTTTSTLGIKELVQRDIRHAEQLGVLEPAPADANGFRKLVHSAIQLGKFYFRGAKLIYARGKDISAIKARIRAGGLPMTRAENRLISLQRRDVTKLIPFILMAIVVEELIPIAAIYAPFMLPSTCILPGQQSRIEEKKTQKAIASALQAQTIFATIKKNAVDGTLHFSSLKGTGSLTILCGLLRLPTFGNDLLRTWRIRRHLHFIQNDDRLLILEKLEDNLSDHDVAQALEERGFIIQDPHVESQRARLKWWLNSVQDTPDSSALTRRLFLLTQQKP</sequence>